<evidence type="ECO:0000313" key="16">
    <source>
        <dbReference type="EMBL" id="NEX63206.1"/>
    </source>
</evidence>
<keyword evidence="6" id="KW-0349">Heme</keyword>
<protein>
    <submittedName>
        <fullName evidence="16">Formate dehydrogenase subunit gamma</fullName>
    </submittedName>
</protein>
<keyword evidence="7 13" id="KW-0812">Transmembrane</keyword>
<dbReference type="SUPFAM" id="SSF81342">
    <property type="entry name" value="Transmembrane di-heme cytochromes"/>
    <property type="match status" value="1"/>
</dbReference>
<keyword evidence="12 13" id="KW-0472">Membrane</keyword>
<feature type="signal peptide" evidence="14">
    <location>
        <begin position="1"/>
        <end position="24"/>
    </location>
</feature>
<dbReference type="GO" id="GO:0009326">
    <property type="term" value="C:formate dehydrogenase complex"/>
    <property type="evidence" value="ECO:0007669"/>
    <property type="project" value="InterPro"/>
</dbReference>
<evidence type="ECO:0000259" key="15">
    <source>
        <dbReference type="Pfam" id="PF01292"/>
    </source>
</evidence>
<keyword evidence="4" id="KW-0813">Transport</keyword>
<evidence type="ECO:0000256" key="4">
    <source>
        <dbReference type="ARBA" id="ARBA00022448"/>
    </source>
</evidence>
<dbReference type="Proteomes" id="UP000482155">
    <property type="component" value="Unassembled WGS sequence"/>
</dbReference>
<evidence type="ECO:0000256" key="12">
    <source>
        <dbReference type="ARBA" id="ARBA00023136"/>
    </source>
</evidence>
<evidence type="ECO:0000256" key="5">
    <source>
        <dbReference type="ARBA" id="ARBA00022475"/>
    </source>
</evidence>
<dbReference type="InterPro" id="IPR011577">
    <property type="entry name" value="Cyt_b561_bac/Ni-Hgenase"/>
</dbReference>
<feature type="domain" description="Cytochrome b561 bacterial/Ni-hydrogenase" evidence="15">
    <location>
        <begin position="150"/>
        <end position="324"/>
    </location>
</feature>
<dbReference type="EMBL" id="JAAIVB010000068">
    <property type="protein sequence ID" value="NEX63206.1"/>
    <property type="molecule type" value="Genomic_DNA"/>
</dbReference>
<dbReference type="InterPro" id="IPR016174">
    <property type="entry name" value="Di-haem_cyt_TM"/>
</dbReference>
<dbReference type="GO" id="GO:0022904">
    <property type="term" value="P:respiratory electron transport chain"/>
    <property type="evidence" value="ECO:0007669"/>
    <property type="project" value="InterPro"/>
</dbReference>
<dbReference type="AlphaFoldDB" id="A0A6B3SW92"/>
<evidence type="ECO:0000256" key="2">
    <source>
        <dbReference type="ARBA" id="ARBA00004651"/>
    </source>
</evidence>
<sequence>MKRLFAVIALGISLAAVSGAQAQAQDPGKPAAAAAPNVESIDILKQNQAERTRDQPGNNAPTWRIVKEGTQNYSSLPYKEAGILIQPKAQFPGQEHATTAGEAWRRYRNGPLITFGGWLLIAALAALLAIYVVKGPARNSIPPTGRLIERFTPTERFVHWSVAISFSLLGLSGLVMAFGRHVLMPLFGHTLFGWLAYLCKNIHNFVGPVFLVSTVVFFAVYVRDNLPGKSDLHWLSRLGGVLGKDKHASSGRFNAGEKIWFWGGLTVLGLVVSASGFVLDKLVPGMPYLRGDMQVAHVIHLIGAVLFIAGAFGHIYMGTLGSEGAYKGMREGYVDDAWAMEHHDLWYEQIQRGDIPRIRSREERPETGAPAKA</sequence>
<gene>
    <name evidence="16" type="ORF">G3574_19155</name>
</gene>
<keyword evidence="5" id="KW-1003">Cell membrane</keyword>
<evidence type="ECO:0000256" key="10">
    <source>
        <dbReference type="ARBA" id="ARBA00022989"/>
    </source>
</evidence>
<evidence type="ECO:0000313" key="17">
    <source>
        <dbReference type="Proteomes" id="UP000482155"/>
    </source>
</evidence>
<dbReference type="GO" id="GO:0005886">
    <property type="term" value="C:plasma membrane"/>
    <property type="evidence" value="ECO:0007669"/>
    <property type="project" value="UniProtKB-SubCell"/>
</dbReference>
<evidence type="ECO:0000256" key="6">
    <source>
        <dbReference type="ARBA" id="ARBA00022617"/>
    </source>
</evidence>
<keyword evidence="10 13" id="KW-1133">Transmembrane helix</keyword>
<keyword evidence="8" id="KW-0479">Metal-binding</keyword>
<keyword evidence="11" id="KW-0408">Iron</keyword>
<reference evidence="16 17" key="1">
    <citation type="submission" date="2020-02" db="EMBL/GenBank/DDBJ databases">
        <authorList>
            <person name="Kim M.K."/>
        </authorList>
    </citation>
    <scope>NUCLEOTIDE SEQUENCE [LARGE SCALE GENOMIC DNA]</scope>
    <source>
        <strain evidence="16 17">17J57-3</strain>
    </source>
</reference>
<feature type="transmembrane region" description="Helical" evidence="13">
    <location>
        <begin position="112"/>
        <end position="133"/>
    </location>
</feature>
<evidence type="ECO:0000256" key="1">
    <source>
        <dbReference type="ARBA" id="ARBA00001971"/>
    </source>
</evidence>
<evidence type="ECO:0000256" key="8">
    <source>
        <dbReference type="ARBA" id="ARBA00022723"/>
    </source>
</evidence>
<proteinExistence type="inferred from homology"/>
<evidence type="ECO:0000256" key="3">
    <source>
        <dbReference type="ARBA" id="ARBA00010747"/>
    </source>
</evidence>
<dbReference type="Pfam" id="PF01292">
    <property type="entry name" value="Ni_hydr_CYTB"/>
    <property type="match status" value="1"/>
</dbReference>
<dbReference type="GO" id="GO:0009055">
    <property type="term" value="F:electron transfer activity"/>
    <property type="evidence" value="ECO:0007669"/>
    <property type="project" value="InterPro"/>
</dbReference>
<name>A0A6B3SW92_9BURK</name>
<dbReference type="InterPro" id="IPR006471">
    <property type="entry name" value="Formate_DH_gsu"/>
</dbReference>
<evidence type="ECO:0000256" key="13">
    <source>
        <dbReference type="SAM" id="Phobius"/>
    </source>
</evidence>
<feature type="chain" id="PRO_5025388342" evidence="14">
    <location>
        <begin position="25"/>
        <end position="373"/>
    </location>
</feature>
<evidence type="ECO:0000256" key="9">
    <source>
        <dbReference type="ARBA" id="ARBA00022982"/>
    </source>
</evidence>
<comment type="caution">
    <text evidence="16">The sequence shown here is derived from an EMBL/GenBank/DDBJ whole genome shotgun (WGS) entry which is preliminary data.</text>
</comment>
<dbReference type="GO" id="GO:0015944">
    <property type="term" value="P:formate oxidation"/>
    <property type="evidence" value="ECO:0007669"/>
    <property type="project" value="TreeGrafter"/>
</dbReference>
<accession>A0A6B3SW92</accession>
<keyword evidence="14" id="KW-0732">Signal</keyword>
<dbReference type="PANTHER" id="PTHR30074:SF6">
    <property type="entry name" value="FORMATE DEHYDROGENASE GAMMA SUBUNIT"/>
    <property type="match status" value="1"/>
</dbReference>
<dbReference type="GO" id="GO:0009061">
    <property type="term" value="P:anaerobic respiration"/>
    <property type="evidence" value="ECO:0007669"/>
    <property type="project" value="TreeGrafter"/>
</dbReference>
<dbReference type="GO" id="GO:0046872">
    <property type="term" value="F:metal ion binding"/>
    <property type="evidence" value="ECO:0007669"/>
    <property type="project" value="UniProtKB-KW"/>
</dbReference>
<evidence type="ECO:0000256" key="7">
    <source>
        <dbReference type="ARBA" id="ARBA00022692"/>
    </source>
</evidence>
<dbReference type="NCBIfam" id="TIGR01583">
    <property type="entry name" value="formate-DH-gamm"/>
    <property type="match status" value="1"/>
</dbReference>
<evidence type="ECO:0000256" key="14">
    <source>
        <dbReference type="SAM" id="SignalP"/>
    </source>
</evidence>
<keyword evidence="17" id="KW-1185">Reference proteome</keyword>
<feature type="transmembrane region" description="Helical" evidence="13">
    <location>
        <begin position="202"/>
        <end position="222"/>
    </location>
</feature>
<dbReference type="InterPro" id="IPR051817">
    <property type="entry name" value="FDH_cytochrome_b556_subunit"/>
</dbReference>
<comment type="cofactor">
    <cofactor evidence="1">
        <name>heme</name>
        <dbReference type="ChEBI" id="CHEBI:30413"/>
    </cofactor>
</comment>
<feature type="transmembrane region" description="Helical" evidence="13">
    <location>
        <begin position="299"/>
        <end position="320"/>
    </location>
</feature>
<dbReference type="GO" id="GO:0008863">
    <property type="term" value="F:formate dehydrogenase (NAD+) activity"/>
    <property type="evidence" value="ECO:0007669"/>
    <property type="project" value="InterPro"/>
</dbReference>
<dbReference type="GO" id="GO:0036397">
    <property type="term" value="F:formate dehydrogenase (quinone) activity"/>
    <property type="evidence" value="ECO:0007669"/>
    <property type="project" value="TreeGrafter"/>
</dbReference>
<organism evidence="16 17">
    <name type="scientific">Noviherbaspirillum galbum</name>
    <dbReference type="NCBI Taxonomy" id="2709383"/>
    <lineage>
        <taxon>Bacteria</taxon>
        <taxon>Pseudomonadati</taxon>
        <taxon>Pseudomonadota</taxon>
        <taxon>Betaproteobacteria</taxon>
        <taxon>Burkholderiales</taxon>
        <taxon>Oxalobacteraceae</taxon>
        <taxon>Noviherbaspirillum</taxon>
    </lineage>
</organism>
<keyword evidence="9" id="KW-0249">Electron transport</keyword>
<evidence type="ECO:0000256" key="11">
    <source>
        <dbReference type="ARBA" id="ARBA00023004"/>
    </source>
</evidence>
<comment type="similarity">
    <text evidence="3">Belongs to the formate dehydrogenase gamma subunit family.</text>
</comment>
<dbReference type="RefSeq" id="WP_163966800.1">
    <property type="nucleotide sequence ID" value="NZ_JAAIVB010000068.1"/>
</dbReference>
<comment type="subcellular location">
    <subcellularLocation>
        <location evidence="2">Cell membrane</location>
        <topology evidence="2">Multi-pass membrane protein</topology>
    </subcellularLocation>
</comment>
<dbReference type="PANTHER" id="PTHR30074">
    <property type="entry name" value="FORMATE DEHYDROGENASE, NITRATE-INDUCIBLE, CYTOCHROME B556 FDN SUBUNIT"/>
    <property type="match status" value="1"/>
</dbReference>
<feature type="transmembrane region" description="Helical" evidence="13">
    <location>
        <begin position="259"/>
        <end position="279"/>
    </location>
</feature>
<dbReference type="Gene3D" id="1.20.950.20">
    <property type="entry name" value="Transmembrane di-heme cytochromes, Chain C"/>
    <property type="match status" value="1"/>
</dbReference>
<feature type="transmembrane region" description="Helical" evidence="13">
    <location>
        <begin position="157"/>
        <end position="182"/>
    </location>
</feature>